<comment type="caution">
    <text evidence="1">The sequence shown here is derived from an EMBL/GenBank/DDBJ whole genome shotgun (WGS) entry which is preliminary data.</text>
</comment>
<organism evidence="1 2">
    <name type="scientific">Anaerotruncus colihominis DSM 17241</name>
    <dbReference type="NCBI Taxonomy" id="445972"/>
    <lineage>
        <taxon>Bacteria</taxon>
        <taxon>Bacillati</taxon>
        <taxon>Bacillota</taxon>
        <taxon>Clostridia</taxon>
        <taxon>Eubacteriales</taxon>
        <taxon>Oscillospiraceae</taxon>
        <taxon>Anaerotruncus</taxon>
    </lineage>
</organism>
<accession>B0P8I1</accession>
<evidence type="ECO:0000313" key="2">
    <source>
        <dbReference type="Proteomes" id="UP000003803"/>
    </source>
</evidence>
<evidence type="ECO:0000313" key="1">
    <source>
        <dbReference type="EMBL" id="EDS12227.1"/>
    </source>
</evidence>
<dbReference type="Proteomes" id="UP000003803">
    <property type="component" value="Unassembled WGS sequence"/>
</dbReference>
<dbReference type="EMBL" id="ABGD02000007">
    <property type="protein sequence ID" value="EDS12227.1"/>
    <property type="molecule type" value="Genomic_DNA"/>
</dbReference>
<reference evidence="1" key="1">
    <citation type="submission" date="2007-11" db="EMBL/GenBank/DDBJ databases">
        <authorList>
            <person name="Fulton L."/>
            <person name="Clifton S."/>
            <person name="Fulton B."/>
            <person name="Xu J."/>
            <person name="Minx P."/>
            <person name="Pepin K.H."/>
            <person name="Johnson M."/>
            <person name="Thiruvilangam P."/>
            <person name="Bhonagiri V."/>
            <person name="Nash W.E."/>
            <person name="Mardis E.R."/>
            <person name="Wilson R.K."/>
        </authorList>
    </citation>
    <scope>NUCLEOTIDE SEQUENCE [LARGE SCALE GENOMIC DNA]</scope>
    <source>
        <strain evidence="1">DSM 17241</strain>
    </source>
</reference>
<sequence length="44" mass="4991">MHKKIVKKMADLRIDLIPATTVTLNSQSTSLEYSESEGFYNDQS</sequence>
<dbReference type="AlphaFoldDB" id="B0P8I1"/>
<protein>
    <submittedName>
        <fullName evidence="1">Uncharacterized protein</fullName>
    </submittedName>
</protein>
<proteinExistence type="predicted"/>
<name>B0P8I1_9FIRM</name>
<reference evidence="1" key="2">
    <citation type="submission" date="2013-09" db="EMBL/GenBank/DDBJ databases">
        <title>Draft genome sequence of Anaerotruncus colihominis(DSM 17241).</title>
        <authorList>
            <person name="Sudarsanam P."/>
            <person name="Ley R."/>
            <person name="Guruge J."/>
            <person name="Turnbaugh P.J."/>
            <person name="Mahowald M."/>
            <person name="Liep D."/>
            <person name="Gordon J."/>
        </authorList>
    </citation>
    <scope>NUCLEOTIDE SEQUENCE</scope>
    <source>
        <strain evidence="1">DSM 17241</strain>
    </source>
</reference>
<gene>
    <name evidence="1" type="ORF">ANACOL_01070</name>
</gene>
<keyword evidence="2" id="KW-1185">Reference proteome</keyword>
<dbReference type="HOGENOM" id="CLU_3211612_0_0_9"/>